<accession>A0A0Q9W880</accession>
<reference evidence="2 3" key="1">
    <citation type="journal article" date="2007" name="Nature">
        <title>Evolution of genes and genomes on the Drosophila phylogeny.</title>
        <authorList>
            <consortium name="Drosophila 12 Genomes Consortium"/>
            <person name="Clark A.G."/>
            <person name="Eisen M.B."/>
            <person name="Smith D.R."/>
            <person name="Bergman C.M."/>
            <person name="Oliver B."/>
            <person name="Markow T.A."/>
            <person name="Kaufman T.C."/>
            <person name="Kellis M."/>
            <person name="Gelbart W."/>
            <person name="Iyer V.N."/>
            <person name="Pollard D.A."/>
            <person name="Sackton T.B."/>
            <person name="Larracuente A.M."/>
            <person name="Singh N.D."/>
            <person name="Abad J.P."/>
            <person name="Abt D.N."/>
            <person name="Adryan B."/>
            <person name="Aguade M."/>
            <person name="Akashi H."/>
            <person name="Anderson W.W."/>
            <person name="Aquadro C.F."/>
            <person name="Ardell D.H."/>
            <person name="Arguello R."/>
            <person name="Artieri C.G."/>
            <person name="Barbash D.A."/>
            <person name="Barker D."/>
            <person name="Barsanti P."/>
            <person name="Batterham P."/>
            <person name="Batzoglou S."/>
            <person name="Begun D."/>
            <person name="Bhutkar A."/>
            <person name="Blanco E."/>
            <person name="Bosak S.A."/>
            <person name="Bradley R.K."/>
            <person name="Brand A.D."/>
            <person name="Brent M.R."/>
            <person name="Brooks A.N."/>
            <person name="Brown R.H."/>
            <person name="Butlin R.K."/>
            <person name="Caggese C."/>
            <person name="Calvi B.R."/>
            <person name="Bernardo de Carvalho A."/>
            <person name="Caspi A."/>
            <person name="Castrezana S."/>
            <person name="Celniker S.E."/>
            <person name="Chang J.L."/>
            <person name="Chapple C."/>
            <person name="Chatterji S."/>
            <person name="Chinwalla A."/>
            <person name="Civetta A."/>
            <person name="Clifton S.W."/>
            <person name="Comeron J.M."/>
            <person name="Costello J.C."/>
            <person name="Coyne J.A."/>
            <person name="Daub J."/>
            <person name="David R.G."/>
            <person name="Delcher A.L."/>
            <person name="Delehaunty K."/>
            <person name="Do C.B."/>
            <person name="Ebling H."/>
            <person name="Edwards K."/>
            <person name="Eickbush T."/>
            <person name="Evans J.D."/>
            <person name="Filipski A."/>
            <person name="Findeiss S."/>
            <person name="Freyhult E."/>
            <person name="Fulton L."/>
            <person name="Fulton R."/>
            <person name="Garcia A.C."/>
            <person name="Gardiner A."/>
            <person name="Garfield D.A."/>
            <person name="Garvin B.E."/>
            <person name="Gibson G."/>
            <person name="Gilbert D."/>
            <person name="Gnerre S."/>
            <person name="Godfrey J."/>
            <person name="Good R."/>
            <person name="Gotea V."/>
            <person name="Gravely B."/>
            <person name="Greenberg A.J."/>
            <person name="Griffiths-Jones S."/>
            <person name="Gross S."/>
            <person name="Guigo R."/>
            <person name="Gustafson E.A."/>
            <person name="Haerty W."/>
            <person name="Hahn M.W."/>
            <person name="Halligan D.L."/>
            <person name="Halpern A.L."/>
            <person name="Halter G.M."/>
            <person name="Han M.V."/>
            <person name="Heger A."/>
            <person name="Hillier L."/>
            <person name="Hinrichs A.S."/>
            <person name="Holmes I."/>
            <person name="Hoskins R.A."/>
            <person name="Hubisz M.J."/>
            <person name="Hultmark D."/>
            <person name="Huntley M.A."/>
            <person name="Jaffe D.B."/>
            <person name="Jagadeeshan S."/>
            <person name="Jeck W.R."/>
            <person name="Johnson J."/>
            <person name="Jones C.D."/>
            <person name="Jordan W.C."/>
            <person name="Karpen G.H."/>
            <person name="Kataoka E."/>
            <person name="Keightley P.D."/>
            <person name="Kheradpour P."/>
            <person name="Kirkness E.F."/>
            <person name="Koerich L.B."/>
            <person name="Kristiansen K."/>
            <person name="Kudrna D."/>
            <person name="Kulathinal R.J."/>
            <person name="Kumar S."/>
            <person name="Kwok R."/>
            <person name="Lander E."/>
            <person name="Langley C.H."/>
            <person name="Lapoint R."/>
            <person name="Lazzaro B.P."/>
            <person name="Lee S.J."/>
            <person name="Levesque L."/>
            <person name="Li R."/>
            <person name="Lin C.F."/>
            <person name="Lin M.F."/>
            <person name="Lindblad-Toh K."/>
            <person name="Llopart A."/>
            <person name="Long M."/>
            <person name="Low L."/>
            <person name="Lozovsky E."/>
            <person name="Lu J."/>
            <person name="Luo M."/>
            <person name="Machado C.A."/>
            <person name="Makalowski W."/>
            <person name="Marzo M."/>
            <person name="Matsuda M."/>
            <person name="Matzkin L."/>
            <person name="McAllister B."/>
            <person name="McBride C.S."/>
            <person name="McKernan B."/>
            <person name="McKernan K."/>
            <person name="Mendez-Lago M."/>
            <person name="Minx P."/>
            <person name="Mollenhauer M.U."/>
            <person name="Montooth K."/>
            <person name="Mount S.M."/>
            <person name="Mu X."/>
            <person name="Myers E."/>
            <person name="Negre B."/>
            <person name="Newfeld S."/>
            <person name="Nielsen R."/>
            <person name="Noor M.A."/>
            <person name="O'Grady P."/>
            <person name="Pachter L."/>
            <person name="Papaceit M."/>
            <person name="Parisi M.J."/>
            <person name="Parisi M."/>
            <person name="Parts L."/>
            <person name="Pedersen J.S."/>
            <person name="Pesole G."/>
            <person name="Phillippy A.M."/>
            <person name="Ponting C.P."/>
            <person name="Pop M."/>
            <person name="Porcelli D."/>
            <person name="Powell J.R."/>
            <person name="Prohaska S."/>
            <person name="Pruitt K."/>
            <person name="Puig M."/>
            <person name="Quesneville H."/>
            <person name="Ram K.R."/>
            <person name="Rand D."/>
            <person name="Rasmussen M.D."/>
            <person name="Reed L.K."/>
            <person name="Reenan R."/>
            <person name="Reily A."/>
            <person name="Remington K.A."/>
            <person name="Rieger T.T."/>
            <person name="Ritchie M.G."/>
            <person name="Robin C."/>
            <person name="Rogers Y.H."/>
            <person name="Rohde C."/>
            <person name="Rozas J."/>
            <person name="Rubenfield M.J."/>
            <person name="Ruiz A."/>
            <person name="Russo S."/>
            <person name="Salzberg S.L."/>
            <person name="Sanchez-Gracia A."/>
            <person name="Saranga D.J."/>
            <person name="Sato H."/>
            <person name="Schaeffer S.W."/>
            <person name="Schatz M.C."/>
            <person name="Schlenke T."/>
            <person name="Schwartz R."/>
            <person name="Segarra C."/>
            <person name="Singh R.S."/>
            <person name="Sirot L."/>
            <person name="Sirota M."/>
            <person name="Sisneros N.B."/>
            <person name="Smith C.D."/>
            <person name="Smith T.F."/>
            <person name="Spieth J."/>
            <person name="Stage D.E."/>
            <person name="Stark A."/>
            <person name="Stephan W."/>
            <person name="Strausberg R.L."/>
            <person name="Strempel S."/>
            <person name="Sturgill D."/>
            <person name="Sutton G."/>
            <person name="Sutton G.G."/>
            <person name="Tao W."/>
            <person name="Teichmann S."/>
            <person name="Tobari Y.N."/>
            <person name="Tomimura Y."/>
            <person name="Tsolas J.M."/>
            <person name="Valente V.L."/>
            <person name="Venter E."/>
            <person name="Venter J.C."/>
            <person name="Vicario S."/>
            <person name="Vieira F.G."/>
            <person name="Vilella A.J."/>
            <person name="Villasante A."/>
            <person name="Walenz B."/>
            <person name="Wang J."/>
            <person name="Wasserman M."/>
            <person name="Watts T."/>
            <person name="Wilson D."/>
            <person name="Wilson R.K."/>
            <person name="Wing R.A."/>
            <person name="Wolfner M.F."/>
            <person name="Wong A."/>
            <person name="Wong G.K."/>
            <person name="Wu C.I."/>
            <person name="Wu G."/>
            <person name="Yamamoto D."/>
            <person name="Yang H.P."/>
            <person name="Yang S.P."/>
            <person name="Yorke J.A."/>
            <person name="Yoshida K."/>
            <person name="Zdobnov E."/>
            <person name="Zhang P."/>
            <person name="Zhang Y."/>
            <person name="Zimin A.V."/>
            <person name="Baldwin J."/>
            <person name="Abdouelleil A."/>
            <person name="Abdulkadir J."/>
            <person name="Abebe A."/>
            <person name="Abera B."/>
            <person name="Abreu J."/>
            <person name="Acer S.C."/>
            <person name="Aftuck L."/>
            <person name="Alexander A."/>
            <person name="An P."/>
            <person name="Anderson E."/>
            <person name="Anderson S."/>
            <person name="Arachi H."/>
            <person name="Azer M."/>
            <person name="Bachantsang P."/>
            <person name="Barry A."/>
            <person name="Bayul T."/>
            <person name="Berlin A."/>
            <person name="Bessette D."/>
            <person name="Bloom T."/>
            <person name="Blye J."/>
            <person name="Boguslavskiy L."/>
            <person name="Bonnet C."/>
            <person name="Boukhgalter B."/>
            <person name="Bourzgui I."/>
            <person name="Brown A."/>
            <person name="Cahill P."/>
            <person name="Channer S."/>
            <person name="Cheshatsang Y."/>
            <person name="Chuda L."/>
            <person name="Citroen M."/>
            <person name="Collymore A."/>
            <person name="Cooke P."/>
            <person name="Costello M."/>
            <person name="D'Aco K."/>
            <person name="Daza R."/>
            <person name="De Haan G."/>
            <person name="DeGray S."/>
            <person name="DeMaso C."/>
            <person name="Dhargay N."/>
            <person name="Dooley K."/>
            <person name="Dooley E."/>
            <person name="Doricent M."/>
            <person name="Dorje P."/>
            <person name="Dorjee K."/>
            <person name="Dupes A."/>
            <person name="Elong R."/>
            <person name="Falk J."/>
            <person name="Farina A."/>
            <person name="Faro S."/>
            <person name="Ferguson D."/>
            <person name="Fisher S."/>
            <person name="Foley C.D."/>
            <person name="Franke A."/>
            <person name="Friedrich D."/>
            <person name="Gadbois L."/>
            <person name="Gearin G."/>
            <person name="Gearin C.R."/>
            <person name="Giannoukos G."/>
            <person name="Goode T."/>
            <person name="Graham J."/>
            <person name="Grandbois E."/>
            <person name="Grewal S."/>
            <person name="Gyaltsen K."/>
            <person name="Hafez N."/>
            <person name="Hagos B."/>
            <person name="Hall J."/>
            <person name="Henson C."/>
            <person name="Hollinger A."/>
            <person name="Honan T."/>
            <person name="Huard M.D."/>
            <person name="Hughes L."/>
            <person name="Hurhula B."/>
            <person name="Husby M.E."/>
            <person name="Kamat A."/>
            <person name="Kanga B."/>
            <person name="Kashin S."/>
            <person name="Khazanovich D."/>
            <person name="Kisner P."/>
            <person name="Lance K."/>
            <person name="Lara M."/>
            <person name="Lee W."/>
            <person name="Lennon N."/>
            <person name="Letendre F."/>
            <person name="LeVine R."/>
            <person name="Lipovsky A."/>
            <person name="Liu X."/>
            <person name="Liu J."/>
            <person name="Liu S."/>
            <person name="Lokyitsang T."/>
            <person name="Lokyitsang Y."/>
            <person name="Lubonja R."/>
            <person name="Lui A."/>
            <person name="MacDonald P."/>
            <person name="Magnisalis V."/>
            <person name="Maru K."/>
            <person name="Matthews C."/>
            <person name="McCusker W."/>
            <person name="McDonough S."/>
            <person name="Mehta T."/>
            <person name="Meldrim J."/>
            <person name="Meneus L."/>
            <person name="Mihai O."/>
            <person name="Mihalev A."/>
            <person name="Mihova T."/>
            <person name="Mittelman R."/>
            <person name="Mlenga V."/>
            <person name="Montmayeur A."/>
            <person name="Mulrain L."/>
            <person name="Navidi A."/>
            <person name="Naylor J."/>
            <person name="Negash T."/>
            <person name="Nguyen T."/>
            <person name="Nguyen N."/>
            <person name="Nicol R."/>
            <person name="Norbu C."/>
            <person name="Norbu N."/>
            <person name="Novod N."/>
            <person name="O'Neill B."/>
            <person name="Osman S."/>
            <person name="Markiewicz E."/>
            <person name="Oyono O.L."/>
            <person name="Patti C."/>
            <person name="Phunkhang P."/>
            <person name="Pierre F."/>
            <person name="Priest M."/>
            <person name="Raghuraman S."/>
            <person name="Rege F."/>
            <person name="Reyes R."/>
            <person name="Rise C."/>
            <person name="Rogov P."/>
            <person name="Ross K."/>
            <person name="Ryan E."/>
            <person name="Settipalli S."/>
            <person name="Shea T."/>
            <person name="Sherpa N."/>
            <person name="Shi L."/>
            <person name="Shih D."/>
            <person name="Sparrow T."/>
            <person name="Spaulding J."/>
            <person name="Stalker J."/>
            <person name="Stange-Thomann N."/>
            <person name="Stavropoulos S."/>
            <person name="Stone C."/>
            <person name="Strader C."/>
            <person name="Tesfaye S."/>
            <person name="Thomson T."/>
            <person name="Thoulutsang Y."/>
            <person name="Thoulutsang D."/>
            <person name="Topham K."/>
            <person name="Topping I."/>
            <person name="Tsamla T."/>
            <person name="Vassiliev H."/>
            <person name="Vo A."/>
            <person name="Wangchuk T."/>
            <person name="Wangdi T."/>
            <person name="Weiand M."/>
            <person name="Wilkinson J."/>
            <person name="Wilson A."/>
            <person name="Yadav S."/>
            <person name="Young G."/>
            <person name="Yu Q."/>
            <person name="Zembek L."/>
            <person name="Zhong D."/>
            <person name="Zimmer A."/>
            <person name="Zwirko Z."/>
            <person name="Jaffe D.B."/>
            <person name="Alvarez P."/>
            <person name="Brockman W."/>
            <person name="Butler J."/>
            <person name="Chin C."/>
            <person name="Gnerre S."/>
            <person name="Grabherr M."/>
            <person name="Kleber M."/>
            <person name="Mauceli E."/>
            <person name="MacCallum I."/>
        </authorList>
    </citation>
    <scope>NUCLEOTIDE SEQUENCE [LARGE SCALE GENOMIC DNA]</scope>
    <source>
        <strain evidence="3">Tucson 15010-1051.87</strain>
    </source>
</reference>
<feature type="chain" id="PRO_5006386541" description="UPAR/Ly6 domain-containing protein" evidence="1">
    <location>
        <begin position="23"/>
        <end position="79"/>
    </location>
</feature>
<name>A0A0Q9W880_DROVI</name>
<evidence type="ECO:0008006" key="4">
    <source>
        <dbReference type="Google" id="ProtNLM"/>
    </source>
</evidence>
<feature type="signal peptide" evidence="1">
    <location>
        <begin position="1"/>
        <end position="22"/>
    </location>
</feature>
<protein>
    <recommendedName>
        <fullName evidence="4">UPAR/Ly6 domain-containing protein</fullName>
    </recommendedName>
</protein>
<organism evidence="2 3">
    <name type="scientific">Drosophila virilis</name>
    <name type="common">Fruit fly</name>
    <dbReference type="NCBI Taxonomy" id="7244"/>
    <lineage>
        <taxon>Eukaryota</taxon>
        <taxon>Metazoa</taxon>
        <taxon>Ecdysozoa</taxon>
        <taxon>Arthropoda</taxon>
        <taxon>Hexapoda</taxon>
        <taxon>Insecta</taxon>
        <taxon>Pterygota</taxon>
        <taxon>Neoptera</taxon>
        <taxon>Endopterygota</taxon>
        <taxon>Diptera</taxon>
        <taxon>Brachycera</taxon>
        <taxon>Muscomorpha</taxon>
        <taxon>Ephydroidea</taxon>
        <taxon>Drosophilidae</taxon>
        <taxon>Drosophila</taxon>
    </lineage>
</organism>
<dbReference type="Proteomes" id="UP000008792">
    <property type="component" value="Unassembled WGS sequence"/>
</dbReference>
<proteinExistence type="predicted"/>
<evidence type="ECO:0000256" key="1">
    <source>
        <dbReference type="SAM" id="SignalP"/>
    </source>
</evidence>
<gene>
    <name evidence="2" type="primary">Dvir\GJ25668</name>
    <name evidence="2" type="ORF">Dvir_GJ25668</name>
</gene>
<dbReference type="EMBL" id="CH940649">
    <property type="protein sequence ID" value="KRF80988.1"/>
    <property type="molecule type" value="Genomic_DNA"/>
</dbReference>
<sequence length="79" mass="8795">MWKKLVIALFLWTFTAVQHGNALTCYSCDSVESCRNANTQECSNETALENNAPFSRICRMSIISTISSASTSLIYPIKL</sequence>
<dbReference type="InParanoid" id="A0A0Q9W880"/>
<dbReference type="AlphaFoldDB" id="A0A0Q9W880"/>
<evidence type="ECO:0000313" key="3">
    <source>
        <dbReference type="Proteomes" id="UP000008792"/>
    </source>
</evidence>
<evidence type="ECO:0000313" key="2">
    <source>
        <dbReference type="EMBL" id="KRF80988.1"/>
    </source>
</evidence>
<keyword evidence="3" id="KW-1185">Reference proteome</keyword>
<keyword evidence="1" id="KW-0732">Signal</keyword>